<dbReference type="SUPFAM" id="SSF53955">
    <property type="entry name" value="Lysozyme-like"/>
    <property type="match status" value="1"/>
</dbReference>
<name>A0A8G2CHP5_ACIRU</name>
<evidence type="ECO:0000259" key="2">
    <source>
        <dbReference type="Pfam" id="PF01464"/>
    </source>
</evidence>
<dbReference type="Proteomes" id="UP000186308">
    <property type="component" value="Unassembled WGS sequence"/>
</dbReference>
<gene>
    <name evidence="3" type="ORF">SAMN05421828_101235</name>
</gene>
<dbReference type="InterPro" id="IPR008258">
    <property type="entry name" value="Transglycosylase_SLT_dom_1"/>
</dbReference>
<dbReference type="InterPro" id="IPR023346">
    <property type="entry name" value="Lysozyme-like_dom_sf"/>
</dbReference>
<accession>A0A8G2CHP5</accession>
<dbReference type="EMBL" id="FTNE01000001">
    <property type="protein sequence ID" value="SIQ09172.1"/>
    <property type="molecule type" value="Genomic_DNA"/>
</dbReference>
<proteinExistence type="inferred from homology"/>
<organism evidence="3 4">
    <name type="scientific">Acidiphilium rubrum</name>
    <dbReference type="NCBI Taxonomy" id="526"/>
    <lineage>
        <taxon>Bacteria</taxon>
        <taxon>Pseudomonadati</taxon>
        <taxon>Pseudomonadota</taxon>
        <taxon>Alphaproteobacteria</taxon>
        <taxon>Acetobacterales</taxon>
        <taxon>Acidocellaceae</taxon>
        <taxon>Acidiphilium</taxon>
    </lineage>
</organism>
<evidence type="ECO:0000313" key="4">
    <source>
        <dbReference type="Proteomes" id="UP000186308"/>
    </source>
</evidence>
<evidence type="ECO:0000313" key="3">
    <source>
        <dbReference type="EMBL" id="SIQ09172.1"/>
    </source>
</evidence>
<comment type="caution">
    <text evidence="3">The sequence shown here is derived from an EMBL/GenBank/DDBJ whole genome shotgun (WGS) entry which is preliminary data.</text>
</comment>
<reference evidence="3 4" key="1">
    <citation type="submission" date="2017-01" db="EMBL/GenBank/DDBJ databases">
        <authorList>
            <person name="Varghese N."/>
            <person name="Submissions S."/>
        </authorList>
    </citation>
    <scope>NUCLEOTIDE SEQUENCE [LARGE SCALE GENOMIC DNA]</scope>
    <source>
        <strain evidence="3 4">ATCC 35905</strain>
    </source>
</reference>
<protein>
    <submittedName>
        <fullName evidence="3">Transglycosylase SLT domain-containing protein</fullName>
    </submittedName>
</protein>
<dbReference type="AlphaFoldDB" id="A0A8G2CHP5"/>
<comment type="similarity">
    <text evidence="1">Belongs to the virb1 family.</text>
</comment>
<dbReference type="Pfam" id="PF01464">
    <property type="entry name" value="SLT"/>
    <property type="match status" value="1"/>
</dbReference>
<sequence length="280" mass="28685">MYCRRAAVIAVVWLASVLAWPVVAWALPAGIVPPLGPIGDPSALCAAALNLAQGVAHTPAGLLNAIATVESGQRDRQTGQVAPWPWTIDANGTGHTYATEAQAVAAAQDFENQGIASLDIGCMQINLEHHPTAFATLAQAFDPASNALYGAQFLRRLKTRLGGWNPAVGAYHSETPALGLPYEQKVLAVWHGQGGPAPVLLPVAAGMASIPQPAKTDVKPAPGAIALRQFGVGGFAFAGLHGHPQILPIAAPGGAAPPGGMAGRGLSAYRRNPIPITGAK</sequence>
<feature type="domain" description="Transglycosylase SLT" evidence="2">
    <location>
        <begin position="59"/>
        <end position="173"/>
    </location>
</feature>
<evidence type="ECO:0000256" key="1">
    <source>
        <dbReference type="ARBA" id="ARBA00009387"/>
    </source>
</evidence>
<keyword evidence="4" id="KW-1185">Reference proteome</keyword>